<dbReference type="RefSeq" id="WP_130491455.1">
    <property type="nucleotide sequence ID" value="NZ_SGXD01000001.1"/>
</dbReference>
<sequence length="120" mass="13177">MTGSAAEPPLHHDVLRPEDGEVLGRVVRAAEGWQPQTVFGAALGGPAATAAEAEAHVREHGLTALAEPWEVRGEDGTWQRCWLLEVRPQRVRISWTPPKYLLAGQTTWLEAPGEVLRRAQ</sequence>
<gene>
    <name evidence="1" type="ORF">EV189_0618</name>
</gene>
<proteinExistence type="predicted"/>
<evidence type="ECO:0000313" key="2">
    <source>
        <dbReference type="Proteomes" id="UP000293638"/>
    </source>
</evidence>
<comment type="caution">
    <text evidence="1">The sequence shown here is derived from an EMBL/GenBank/DDBJ whole genome shotgun (WGS) entry which is preliminary data.</text>
</comment>
<keyword evidence="2" id="KW-1185">Reference proteome</keyword>
<reference evidence="1 2" key="1">
    <citation type="submission" date="2019-02" db="EMBL/GenBank/DDBJ databases">
        <title>Genomic Encyclopedia of Type Strains, Phase IV (KMG-IV): sequencing the most valuable type-strain genomes for metagenomic binning, comparative biology and taxonomic classification.</title>
        <authorList>
            <person name="Goeker M."/>
        </authorList>
    </citation>
    <scope>NUCLEOTIDE SEQUENCE [LARGE SCALE GENOMIC DNA]</scope>
    <source>
        <strain evidence="1 2">DSM 45622</strain>
    </source>
</reference>
<dbReference type="OrthoDB" id="68692at2"/>
<dbReference type="AlphaFoldDB" id="A0A4Q7NVZ9"/>
<name>A0A4Q7NVZ9_9ACTN</name>
<organism evidence="1 2">
    <name type="scientific">Motilibacter rhizosphaerae</name>
    <dbReference type="NCBI Taxonomy" id="598652"/>
    <lineage>
        <taxon>Bacteria</taxon>
        <taxon>Bacillati</taxon>
        <taxon>Actinomycetota</taxon>
        <taxon>Actinomycetes</taxon>
        <taxon>Motilibacterales</taxon>
        <taxon>Motilibacteraceae</taxon>
        <taxon>Motilibacter</taxon>
    </lineage>
</organism>
<dbReference type="Proteomes" id="UP000293638">
    <property type="component" value="Unassembled WGS sequence"/>
</dbReference>
<dbReference type="EMBL" id="SGXD01000001">
    <property type="protein sequence ID" value="RZS91377.1"/>
    <property type="molecule type" value="Genomic_DNA"/>
</dbReference>
<accession>A0A4Q7NVZ9</accession>
<protein>
    <submittedName>
        <fullName evidence="1">Uncharacterized protein</fullName>
    </submittedName>
</protein>
<evidence type="ECO:0000313" key="1">
    <source>
        <dbReference type="EMBL" id="RZS91377.1"/>
    </source>
</evidence>